<protein>
    <submittedName>
        <fullName evidence="2">Retrovirus-related Pol polyprotein from transposon TNT 1-94</fullName>
    </submittedName>
</protein>
<evidence type="ECO:0000256" key="1">
    <source>
        <dbReference type="SAM" id="Coils"/>
    </source>
</evidence>
<dbReference type="Pfam" id="PF14223">
    <property type="entry name" value="Retrotran_gag_2"/>
    <property type="match status" value="1"/>
</dbReference>
<comment type="caution">
    <text evidence="2">The sequence shown here is derived from an EMBL/GenBank/DDBJ whole genome shotgun (WGS) entry which is preliminary data.</text>
</comment>
<dbReference type="EMBL" id="BKCJ010003335">
    <property type="protein sequence ID" value="GEU54459.1"/>
    <property type="molecule type" value="Genomic_DNA"/>
</dbReference>
<organism evidence="2">
    <name type="scientific">Tanacetum cinerariifolium</name>
    <name type="common">Dalmatian daisy</name>
    <name type="synonym">Chrysanthemum cinerariifolium</name>
    <dbReference type="NCBI Taxonomy" id="118510"/>
    <lineage>
        <taxon>Eukaryota</taxon>
        <taxon>Viridiplantae</taxon>
        <taxon>Streptophyta</taxon>
        <taxon>Embryophyta</taxon>
        <taxon>Tracheophyta</taxon>
        <taxon>Spermatophyta</taxon>
        <taxon>Magnoliopsida</taxon>
        <taxon>eudicotyledons</taxon>
        <taxon>Gunneridae</taxon>
        <taxon>Pentapetalae</taxon>
        <taxon>asterids</taxon>
        <taxon>campanulids</taxon>
        <taxon>Asterales</taxon>
        <taxon>Asteraceae</taxon>
        <taxon>Asteroideae</taxon>
        <taxon>Anthemideae</taxon>
        <taxon>Anthemidinae</taxon>
        <taxon>Tanacetum</taxon>
    </lineage>
</organism>
<feature type="coiled-coil region" evidence="1">
    <location>
        <begin position="357"/>
        <end position="384"/>
    </location>
</feature>
<evidence type="ECO:0000313" key="2">
    <source>
        <dbReference type="EMBL" id="GEU54459.1"/>
    </source>
</evidence>
<dbReference type="AlphaFoldDB" id="A0A6L2KZR7"/>
<accession>A0A6L2KZR7</accession>
<reference evidence="2" key="1">
    <citation type="journal article" date="2019" name="Sci. Rep.">
        <title>Draft genome of Tanacetum cinerariifolium, the natural source of mosquito coil.</title>
        <authorList>
            <person name="Yamashiro T."/>
            <person name="Shiraishi A."/>
            <person name="Satake H."/>
            <person name="Nakayama K."/>
        </authorList>
    </citation>
    <scope>NUCLEOTIDE SEQUENCE</scope>
</reference>
<proteinExistence type="predicted"/>
<keyword evidence="1" id="KW-0175">Coiled coil</keyword>
<dbReference type="PANTHER" id="PTHR11439:SF483">
    <property type="entry name" value="PEPTIDE SYNTHASE GLIP-LIKE, PUTATIVE (AFU_ORTHOLOGUE AFUA_3G12920)-RELATED"/>
    <property type="match status" value="1"/>
</dbReference>
<sequence>MVAAAKLPVLNLNEVALWKMRIEHYFLMTDYALLEVILNGDLPTPTRSVDGIKTPYPPTTVEEKLARKNELKARGTLLMALPNEHQLNLNSYKTAKSLMEAIEKRSRGNKESKKVQKTLLKQQYENFNGTSSEGLDQIYDTLQKLISQLEIHRETIFQEDLNLKLLGSLPSEWKTHTLIWRNKSDLETLSMDDLYNNIKINEAEVMGSSSTTQNTQNVSFVSFNNTDSTNKEVNTAHDVSAASSNTNASNLPNVDSLSDAVIYSFFASHSNRPQLDNENLKQIDPDDIEEMDLKWQMAMLIMRAKRFLQKIRRNLGAYKAGLEYVEARLEVYKKNEVVFEDDIKILKLDVMFRDKAITELRQEFKNAEKERDDLQLTLEKFEGSSKNIIRLLDSQQSDKSKTGLGYDSQRFNSQGFDSQVLENQVNEKYNTCEGYHAVSPPYTRNFMPPKFDSVFANEHVVSESVTSLPCIAKINVKTSETKLKNGNPQQELQEKGFIISGCSRHMTGNMSYLSEYEEINGGYVAFGGDPKEGKITGLHEAAHRTVGRTRRRRFRQSHCLLRKPIVSGANCQASRPDLQFAICMCARYQARPTEKHVHAVKKIFRYLRGTVHQGLWYSKDSFVALTAFADADHAGCQDTRRSTSGSVQFLGERVISWSSKRQKSAAISSTAAEYIALSVCCSQIRWMRSQLSDYGLGFNKIPMYYDNKSTISLCCNNVQHSRSKYIDIRYHFIKEQVKNGVIKLYFVNTEYQLADLFTKSLGRERIEFLINKLGMRSFTPETLKQLMNEEDE</sequence>
<dbReference type="PANTHER" id="PTHR11439">
    <property type="entry name" value="GAG-POL-RELATED RETROTRANSPOSON"/>
    <property type="match status" value="1"/>
</dbReference>
<name>A0A6L2KZR7_TANCI</name>
<gene>
    <name evidence="2" type="ORF">Tci_026437</name>
</gene>
<dbReference type="CDD" id="cd09272">
    <property type="entry name" value="RNase_HI_RT_Ty1"/>
    <property type="match status" value="1"/>
</dbReference>